<gene>
    <name evidence="1" type="ORF">OUZ56_021648</name>
</gene>
<proteinExistence type="predicted"/>
<evidence type="ECO:0000313" key="1">
    <source>
        <dbReference type="EMBL" id="KAK4028644.1"/>
    </source>
</evidence>
<organism evidence="1 2">
    <name type="scientific">Daphnia magna</name>
    <dbReference type="NCBI Taxonomy" id="35525"/>
    <lineage>
        <taxon>Eukaryota</taxon>
        <taxon>Metazoa</taxon>
        <taxon>Ecdysozoa</taxon>
        <taxon>Arthropoda</taxon>
        <taxon>Crustacea</taxon>
        <taxon>Branchiopoda</taxon>
        <taxon>Diplostraca</taxon>
        <taxon>Cladocera</taxon>
        <taxon>Anomopoda</taxon>
        <taxon>Daphniidae</taxon>
        <taxon>Daphnia</taxon>
    </lineage>
</organism>
<reference evidence="1 2" key="1">
    <citation type="journal article" date="2023" name="Nucleic Acids Res.">
        <title>The hologenome of Daphnia magna reveals possible DNA methylation and microbiome-mediated evolution of the host genome.</title>
        <authorList>
            <person name="Chaturvedi A."/>
            <person name="Li X."/>
            <person name="Dhandapani V."/>
            <person name="Marshall H."/>
            <person name="Kissane S."/>
            <person name="Cuenca-Cambronero M."/>
            <person name="Asole G."/>
            <person name="Calvet F."/>
            <person name="Ruiz-Romero M."/>
            <person name="Marangio P."/>
            <person name="Guigo R."/>
            <person name="Rago D."/>
            <person name="Mirbahai L."/>
            <person name="Eastwood N."/>
            <person name="Colbourne J.K."/>
            <person name="Zhou J."/>
            <person name="Mallon E."/>
            <person name="Orsini L."/>
        </authorList>
    </citation>
    <scope>NUCLEOTIDE SEQUENCE [LARGE SCALE GENOMIC DNA]</scope>
    <source>
        <strain evidence="1">LRV0_1</strain>
    </source>
</reference>
<sequence length="104" mass="11754">MRNAGCFTALLEDYLALEAEARRDHLIAAIFDHNEDKEQGIENSLVSKKVNEFSKKLQNPLALCGLEEKVLLVTLKHLQQSALDKKSNTAPRQRIIAVAKIWIQ</sequence>
<protein>
    <submittedName>
        <fullName evidence="1">Uncharacterized protein</fullName>
    </submittedName>
</protein>
<evidence type="ECO:0000313" key="2">
    <source>
        <dbReference type="Proteomes" id="UP001234178"/>
    </source>
</evidence>
<dbReference type="Proteomes" id="UP001234178">
    <property type="component" value="Unassembled WGS sequence"/>
</dbReference>
<keyword evidence="2" id="KW-1185">Reference proteome</keyword>
<accession>A0ABR0AU34</accession>
<name>A0ABR0AU34_9CRUS</name>
<comment type="caution">
    <text evidence="1">The sequence shown here is derived from an EMBL/GenBank/DDBJ whole genome shotgun (WGS) entry which is preliminary data.</text>
</comment>
<dbReference type="EMBL" id="JAOYFB010000039">
    <property type="protein sequence ID" value="KAK4028644.1"/>
    <property type="molecule type" value="Genomic_DNA"/>
</dbReference>